<evidence type="ECO:0000313" key="6">
    <source>
        <dbReference type="EMBL" id="QPG56089.1"/>
    </source>
</evidence>
<dbReference type="PANTHER" id="PTHR21047:SF2">
    <property type="entry name" value="THYMIDINE DIPHOSPHO-4-KETO-RHAMNOSE 3,5-EPIMERASE"/>
    <property type="match status" value="1"/>
</dbReference>
<dbReference type="NCBIfam" id="TIGR01221">
    <property type="entry name" value="rmlC"/>
    <property type="match status" value="1"/>
</dbReference>
<dbReference type="EMBL" id="CP045503">
    <property type="protein sequence ID" value="QPG56089.1"/>
    <property type="molecule type" value="Genomic_DNA"/>
</dbReference>
<dbReference type="PANTHER" id="PTHR21047">
    <property type="entry name" value="DTDP-6-DEOXY-D-GLUCOSE-3,5 EPIMERASE"/>
    <property type="match status" value="1"/>
</dbReference>
<dbReference type="RefSeq" id="WP_142873157.1">
    <property type="nucleotide sequence ID" value="NZ_CP045503.2"/>
</dbReference>
<reference evidence="6" key="1">
    <citation type="submission" date="2021-07" db="EMBL/GenBank/DDBJ databases">
        <title>Shewanella sp. YLB-07 whole genome sequence.</title>
        <authorList>
            <person name="Yu L."/>
        </authorList>
    </citation>
    <scope>NUCLEOTIDE SEQUENCE</scope>
    <source>
        <strain evidence="6">YLB-08</strain>
    </source>
</reference>
<dbReference type="Proteomes" id="UP000316416">
    <property type="component" value="Chromosome"/>
</dbReference>
<name>A0ABX6V282_9GAMM</name>
<dbReference type="SUPFAM" id="SSF51182">
    <property type="entry name" value="RmlC-like cupins"/>
    <property type="match status" value="1"/>
</dbReference>
<dbReference type="CDD" id="cd00438">
    <property type="entry name" value="cupin_RmlC"/>
    <property type="match status" value="1"/>
</dbReference>
<evidence type="ECO:0000256" key="4">
    <source>
        <dbReference type="ARBA" id="ARBA00019595"/>
    </source>
</evidence>
<comment type="catalytic activity">
    <reaction evidence="1 5">
        <text>dTDP-4-dehydro-6-deoxy-alpha-D-glucose = dTDP-4-dehydro-beta-L-rhamnose</text>
        <dbReference type="Rhea" id="RHEA:16969"/>
        <dbReference type="ChEBI" id="CHEBI:57649"/>
        <dbReference type="ChEBI" id="CHEBI:62830"/>
        <dbReference type="EC" id="5.1.3.13"/>
    </reaction>
</comment>
<organism evidence="6 7">
    <name type="scientific">Shewanella eurypsychrophilus</name>
    <dbReference type="NCBI Taxonomy" id="2593656"/>
    <lineage>
        <taxon>Bacteria</taxon>
        <taxon>Pseudomonadati</taxon>
        <taxon>Pseudomonadota</taxon>
        <taxon>Gammaproteobacteria</taxon>
        <taxon>Alteromonadales</taxon>
        <taxon>Shewanellaceae</taxon>
        <taxon>Shewanella</taxon>
    </lineage>
</organism>
<comment type="similarity">
    <text evidence="5">Belongs to the dTDP-4-dehydrorhamnose 3,5-epimerase family.</text>
</comment>
<dbReference type="EC" id="5.1.3.13" evidence="3 5"/>
<dbReference type="GO" id="GO:0008830">
    <property type="term" value="F:dTDP-4-dehydrorhamnose 3,5-epimerase activity"/>
    <property type="evidence" value="ECO:0007669"/>
    <property type="project" value="UniProtKB-EC"/>
</dbReference>
<evidence type="ECO:0000256" key="5">
    <source>
        <dbReference type="RuleBase" id="RU364069"/>
    </source>
</evidence>
<evidence type="ECO:0000256" key="3">
    <source>
        <dbReference type="ARBA" id="ARBA00012098"/>
    </source>
</evidence>
<gene>
    <name evidence="6" type="primary">rfbC</name>
    <name evidence="6" type="ORF">FM038_000575</name>
</gene>
<keyword evidence="5 6" id="KW-0413">Isomerase</keyword>
<comment type="subunit">
    <text evidence="5">Homodimer.</text>
</comment>
<protein>
    <recommendedName>
        <fullName evidence="4 5">dTDP-4-dehydrorhamnose 3,5-epimerase</fullName>
        <ecNumber evidence="3 5">5.1.3.13</ecNumber>
    </recommendedName>
    <alternativeName>
        <fullName evidence="5">Thymidine diphospho-4-keto-rhamnose 3,5-epimerase</fullName>
    </alternativeName>
</protein>
<evidence type="ECO:0000313" key="7">
    <source>
        <dbReference type="Proteomes" id="UP000316416"/>
    </source>
</evidence>
<dbReference type="InterPro" id="IPR000888">
    <property type="entry name" value="RmlC-like"/>
</dbReference>
<keyword evidence="7" id="KW-1185">Reference proteome</keyword>
<comment type="pathway">
    <text evidence="5">Carbohydrate biosynthesis; dTDP-L-rhamnose biosynthesis.</text>
</comment>
<dbReference type="Gene3D" id="2.60.120.10">
    <property type="entry name" value="Jelly Rolls"/>
    <property type="match status" value="1"/>
</dbReference>
<dbReference type="Pfam" id="PF00908">
    <property type="entry name" value="dTDP_sugar_isom"/>
    <property type="match status" value="1"/>
</dbReference>
<sequence>MKIINTQITDVKLLEPQVYKDDRGYFLETFRDDWFKQHIAKISFLQENHSHSVQGTLRGLHYQSAQPQGKLIRVTSGEIYDVVVDLRHSSPTFGQWVGTYLSEFNHRQLWVPEGFAHGFYVISKSADCHYKCTDYYAPEFENSLVWNDHTLNIDWPLIANMPPKLSPKDLAASKFQTGVAGRYYE</sequence>
<evidence type="ECO:0000256" key="1">
    <source>
        <dbReference type="ARBA" id="ARBA00001298"/>
    </source>
</evidence>
<dbReference type="InterPro" id="IPR011051">
    <property type="entry name" value="RmlC_Cupin_sf"/>
</dbReference>
<evidence type="ECO:0000256" key="2">
    <source>
        <dbReference type="ARBA" id="ARBA00001997"/>
    </source>
</evidence>
<dbReference type="InterPro" id="IPR014710">
    <property type="entry name" value="RmlC-like_jellyroll"/>
</dbReference>
<proteinExistence type="inferred from homology"/>
<comment type="function">
    <text evidence="2 5">Catalyzes the epimerization of the C3' and C5'positions of dTDP-6-deoxy-D-xylo-4-hexulose, forming dTDP-6-deoxy-L-lyxo-4-hexulose.</text>
</comment>
<accession>A0ABX6V282</accession>